<evidence type="ECO:0008006" key="3">
    <source>
        <dbReference type="Google" id="ProtNLM"/>
    </source>
</evidence>
<dbReference type="AlphaFoldDB" id="A0A0R1QTN1"/>
<dbReference type="Gene3D" id="3.40.630.30">
    <property type="match status" value="1"/>
</dbReference>
<comment type="caution">
    <text evidence="1">The sequence shown here is derived from an EMBL/GenBank/DDBJ whole genome shotgun (WGS) entry which is preliminary data.</text>
</comment>
<sequence>MIGFVPLQNDATSITRKYRVAHEFKVGGITEYPSLLISFLGGDTRYQGQQFGASILSSILAMAYEQRYALGAFTIVSVESLPQTIPFYERFSFQQYTSPNGNANKYLGITMDEIQDLLKGMGEARTQNGKDAI</sequence>
<keyword evidence="2" id="KW-1185">Reference proteome</keyword>
<protein>
    <recommendedName>
        <fullName evidence="3">N-acetyltransferase domain-containing protein</fullName>
    </recommendedName>
</protein>
<evidence type="ECO:0000313" key="1">
    <source>
        <dbReference type="EMBL" id="KRL45605.1"/>
    </source>
</evidence>
<name>A0A0R1QTN1_9LACO</name>
<dbReference type="InterPro" id="IPR016181">
    <property type="entry name" value="Acyl_CoA_acyltransferase"/>
</dbReference>
<evidence type="ECO:0000313" key="2">
    <source>
        <dbReference type="Proteomes" id="UP000051790"/>
    </source>
</evidence>
<dbReference type="PATRIC" id="fig|1423769.4.peg.679"/>
<dbReference type="EMBL" id="AZEU01000121">
    <property type="protein sequence ID" value="KRL45605.1"/>
    <property type="molecule type" value="Genomic_DNA"/>
</dbReference>
<dbReference type="Proteomes" id="UP000051790">
    <property type="component" value="Unassembled WGS sequence"/>
</dbReference>
<dbReference type="SUPFAM" id="SSF55729">
    <property type="entry name" value="Acyl-CoA N-acyltransferases (Nat)"/>
    <property type="match status" value="1"/>
</dbReference>
<organism evidence="1 2">
    <name type="scientific">Lacticaseibacillus manihotivorans DSM 13343 = JCM 12514</name>
    <dbReference type="NCBI Taxonomy" id="1423769"/>
    <lineage>
        <taxon>Bacteria</taxon>
        <taxon>Bacillati</taxon>
        <taxon>Bacillota</taxon>
        <taxon>Bacilli</taxon>
        <taxon>Lactobacillales</taxon>
        <taxon>Lactobacillaceae</taxon>
        <taxon>Lacticaseibacillus</taxon>
    </lineage>
</organism>
<gene>
    <name evidence="1" type="ORF">FD01_GL000637</name>
</gene>
<accession>A0A0R1QTN1</accession>
<reference evidence="1 2" key="1">
    <citation type="journal article" date="2015" name="Genome Announc.">
        <title>Expanding the biotechnology potential of lactobacilli through comparative genomics of 213 strains and associated genera.</title>
        <authorList>
            <person name="Sun Z."/>
            <person name="Harris H.M."/>
            <person name="McCann A."/>
            <person name="Guo C."/>
            <person name="Argimon S."/>
            <person name="Zhang W."/>
            <person name="Yang X."/>
            <person name="Jeffery I.B."/>
            <person name="Cooney J.C."/>
            <person name="Kagawa T.F."/>
            <person name="Liu W."/>
            <person name="Song Y."/>
            <person name="Salvetti E."/>
            <person name="Wrobel A."/>
            <person name="Rasinkangas P."/>
            <person name="Parkhill J."/>
            <person name="Rea M.C."/>
            <person name="O'Sullivan O."/>
            <person name="Ritari J."/>
            <person name="Douillard F.P."/>
            <person name="Paul Ross R."/>
            <person name="Yang R."/>
            <person name="Briner A.E."/>
            <person name="Felis G.E."/>
            <person name="de Vos W.M."/>
            <person name="Barrangou R."/>
            <person name="Klaenhammer T.R."/>
            <person name="Caufield P.W."/>
            <person name="Cui Y."/>
            <person name="Zhang H."/>
            <person name="O'Toole P.W."/>
        </authorList>
    </citation>
    <scope>NUCLEOTIDE SEQUENCE [LARGE SCALE GENOMIC DNA]</scope>
    <source>
        <strain evidence="1 2">DSM 13343</strain>
    </source>
</reference>
<proteinExistence type="predicted"/>